<accession>A0A8A4TID0</accession>
<dbReference type="RefSeq" id="WP_237378195.1">
    <property type="nucleotide sequence ID" value="NZ_CP071793.1"/>
</dbReference>
<evidence type="ECO:0000256" key="2">
    <source>
        <dbReference type="ARBA" id="ARBA00007754"/>
    </source>
</evidence>
<dbReference type="Pfam" id="PF18911">
    <property type="entry name" value="PKD_4"/>
    <property type="match status" value="2"/>
</dbReference>
<feature type="signal peptide" evidence="7">
    <location>
        <begin position="1"/>
        <end position="19"/>
    </location>
</feature>
<feature type="active site" description="Nucleophile" evidence="5">
    <location>
        <position position="294"/>
    </location>
</feature>
<feature type="active site" description="Nucleophile" evidence="5">
    <location>
        <position position="1031"/>
    </location>
</feature>
<dbReference type="Gene3D" id="2.60.120.380">
    <property type="match status" value="2"/>
</dbReference>
<dbReference type="Pfam" id="PF02156">
    <property type="entry name" value="Glyco_hydro_26"/>
    <property type="match status" value="2"/>
</dbReference>
<dbReference type="InterPro" id="IPR007280">
    <property type="entry name" value="Peptidase_C_arc/bac"/>
</dbReference>
<dbReference type="PANTHER" id="PTHR40079">
    <property type="entry name" value="MANNAN ENDO-1,4-BETA-MANNOSIDASE E-RELATED"/>
    <property type="match status" value="1"/>
</dbReference>
<dbReference type="GO" id="GO:0016985">
    <property type="term" value="F:mannan endo-1,4-beta-mannosidase activity"/>
    <property type="evidence" value="ECO:0007669"/>
    <property type="project" value="InterPro"/>
</dbReference>
<dbReference type="InterPro" id="IPR017853">
    <property type="entry name" value="GH"/>
</dbReference>
<dbReference type="Proteomes" id="UP000663929">
    <property type="component" value="Chromosome"/>
</dbReference>
<evidence type="ECO:0000259" key="8">
    <source>
        <dbReference type="PROSITE" id="PS50093"/>
    </source>
</evidence>
<evidence type="ECO:0000313" key="11">
    <source>
        <dbReference type="Proteomes" id="UP000663929"/>
    </source>
</evidence>
<proteinExistence type="inferred from homology"/>
<dbReference type="InterPro" id="IPR000601">
    <property type="entry name" value="PKD_dom"/>
</dbReference>
<evidence type="ECO:0000256" key="4">
    <source>
        <dbReference type="ARBA" id="ARBA00023295"/>
    </source>
</evidence>
<feature type="domain" description="GH26" evidence="9">
    <location>
        <begin position="738"/>
        <end position="1095"/>
    </location>
</feature>
<dbReference type="InterPro" id="IPR022790">
    <property type="entry name" value="GH26_dom"/>
</dbReference>
<dbReference type="Gene3D" id="2.60.40.10">
    <property type="entry name" value="Immunoglobulins"/>
    <property type="match status" value="2"/>
</dbReference>
<dbReference type="SUPFAM" id="SSF49299">
    <property type="entry name" value="PKD domain"/>
    <property type="match status" value="2"/>
</dbReference>
<name>A0A8A4TID0_SULCO</name>
<evidence type="ECO:0000256" key="6">
    <source>
        <dbReference type="SAM" id="MobiDB-lite"/>
    </source>
</evidence>
<reference evidence="10" key="1">
    <citation type="submission" date="2021-03" db="EMBL/GenBank/DDBJ databases">
        <title>Acanthopleuribacteraceae sp. M133.</title>
        <authorList>
            <person name="Wang G."/>
        </authorList>
    </citation>
    <scope>NUCLEOTIDE SEQUENCE</scope>
    <source>
        <strain evidence="10">M133</strain>
    </source>
</reference>
<protein>
    <submittedName>
        <fullName evidence="10">PKD domain-containing protein</fullName>
    </submittedName>
</protein>
<feature type="domain" description="GH26" evidence="9">
    <location>
        <begin position="13"/>
        <end position="352"/>
    </location>
</feature>
<dbReference type="InterPro" id="IPR013783">
    <property type="entry name" value="Ig-like_fold"/>
</dbReference>
<dbReference type="PROSITE" id="PS50093">
    <property type="entry name" value="PKD"/>
    <property type="match status" value="2"/>
</dbReference>
<evidence type="ECO:0000256" key="5">
    <source>
        <dbReference type="PROSITE-ProRule" id="PRU01100"/>
    </source>
</evidence>
<dbReference type="EMBL" id="CP071793">
    <property type="protein sequence ID" value="QTD48538.1"/>
    <property type="molecule type" value="Genomic_DNA"/>
</dbReference>
<dbReference type="SUPFAM" id="SSF51445">
    <property type="entry name" value="(Trans)glycosidases"/>
    <property type="match status" value="2"/>
</dbReference>
<dbReference type="InterPro" id="IPR022409">
    <property type="entry name" value="PKD/Chitinase_dom"/>
</dbReference>
<organism evidence="10 11">
    <name type="scientific">Sulfidibacter corallicola</name>
    <dbReference type="NCBI Taxonomy" id="2818388"/>
    <lineage>
        <taxon>Bacteria</taxon>
        <taxon>Pseudomonadati</taxon>
        <taxon>Acidobacteriota</taxon>
        <taxon>Holophagae</taxon>
        <taxon>Acanthopleuribacterales</taxon>
        <taxon>Acanthopleuribacteraceae</taxon>
        <taxon>Sulfidibacter</taxon>
    </lineage>
</organism>
<dbReference type="GO" id="GO:0006080">
    <property type="term" value="P:substituted mannan metabolic process"/>
    <property type="evidence" value="ECO:0007669"/>
    <property type="project" value="InterPro"/>
</dbReference>
<dbReference type="SMART" id="SM00089">
    <property type="entry name" value="PKD"/>
    <property type="match status" value="2"/>
</dbReference>
<keyword evidence="3 5" id="KW-0378">Hydrolase</keyword>
<feature type="chain" id="PRO_5035282523" evidence="7">
    <location>
        <begin position="20"/>
        <end position="1150"/>
    </location>
</feature>
<sequence>MKNASIFWCLLVAYVAGYAAQFDPGPGKTRVLVGQTFQSEYSGYLNGTGLTPQGSSHYATFYLGVIEQGDDNPNAAFLDWVIQNGHGDHALVALSFKDNTAAGGYGQMVDDNGAGFNPDAIWEAMSDINSGQWDAQIDDFADLMKARPNTKFFLRIGYEVSLMLFAYRGQQFVVDWVNQMANSGINVFENPDAIAELDRQAYIDAYNYVANRLRNVNGVGNVDFVYHPVRGFNDTRWLYPGDSFVDWVAFSVFNNDICLEVNGTFNCQGQDVDPNLAQAIQFAQGRGKPLMVAEAAVQAPFSDTESGFIEYLDKLDNFIDTYDVRVLAYINSNWPAHGWGPEWGDSRVEVRGGVLNHWLNNYGENSRYLHGGSGPPVTDTELHNGVTVENLSANQGETLDFYIDIPAGATNFVVAMSGGSGDADLYTRFDQKPTTDTYACRPYASGNQETCTEPNPSAGRWYVSLRAYRSFSGVRLVASFDGGSSNTPPVAEANGPYGGQVGNAIAFSSAGSNDPDGNITSYQWNFGDGNTGSGANPSHVYSAEGTYTVTLTVTDNQNASASDTATVTVTGTGGPLALQNGVPVSGLAAGQGDWLQYYIDLPGDASDFQVSISGGSGDADLYTRFQQEPTTGSYDCRPYLNGNNETCSVSSPNSGRWYVFIRAYRSFSGVSLVASFTTSGGNQPPVAQANGPYQGQPGQGISFSSNGSNDPDGTIASYQWNFGDGQGSSSANPSHAYASAGTYTVTLKVTDNQGATSSDQTTATVSTSPGTGTYLAPVDGRTLMILGQDLLSVSQYANASGTPTPGGITTYVAFYEILNDSGANGVVNGALGFNTQDQPNNVDVDWGGGPLNAYNAAVGWPQSTLQIGLNIAEGNNGNIWCGGCLNQLANGQRQAEIDQLADFFQAIPNVAVYLRIGYEFDGLWNNGYENRSVYIAAYRRIVDGLRARGVNNVAYVWQSSASPIDDVIEGTFENIGDWYPGDDYVDWVGMSWFLLPEELPPVGGSPATQRQLADDVLDFARSHQKAVMIAESTAQGYDINVLTNRNISPVWDGQAGGNQQNLSAGGLWNAWFVPLFDYIHDNRDVIKAVSYINADWDSQGSWGPPYPEGYWGDTRVEANSVILNNWIDELSDSSVWLNGSPTINQDVGLQ</sequence>
<feature type="active site" description="Proton donor" evidence="5">
    <location>
        <position position="159"/>
    </location>
</feature>
<evidence type="ECO:0000313" key="10">
    <source>
        <dbReference type="EMBL" id="QTD48538.1"/>
    </source>
</evidence>
<keyword evidence="7" id="KW-0732">Signal</keyword>
<keyword evidence="11" id="KW-1185">Reference proteome</keyword>
<evidence type="ECO:0000259" key="9">
    <source>
        <dbReference type="PROSITE" id="PS51764"/>
    </source>
</evidence>
<dbReference type="AlphaFoldDB" id="A0A8A4TID0"/>
<evidence type="ECO:0000256" key="1">
    <source>
        <dbReference type="ARBA" id="ARBA00001913"/>
    </source>
</evidence>
<keyword evidence="4 5" id="KW-0326">Glycosidase</keyword>
<dbReference type="Gene3D" id="3.20.20.80">
    <property type="entry name" value="Glycosidases"/>
    <property type="match status" value="2"/>
</dbReference>
<gene>
    <name evidence="10" type="ORF">J3U87_23405</name>
</gene>
<comment type="similarity">
    <text evidence="2 5">Belongs to the glycosyl hydrolase 26 family.</text>
</comment>
<dbReference type="InterPro" id="IPR000805">
    <property type="entry name" value="Glyco_hydro_26"/>
</dbReference>
<dbReference type="InterPro" id="IPR035986">
    <property type="entry name" value="PKD_dom_sf"/>
</dbReference>
<feature type="active site" description="Proton donor" evidence="5">
    <location>
        <position position="919"/>
    </location>
</feature>
<evidence type="ECO:0000256" key="7">
    <source>
        <dbReference type="SAM" id="SignalP"/>
    </source>
</evidence>
<feature type="domain" description="PKD" evidence="8">
    <location>
        <begin position="684"/>
        <end position="772"/>
    </location>
</feature>
<evidence type="ECO:0000256" key="3">
    <source>
        <dbReference type="ARBA" id="ARBA00022801"/>
    </source>
</evidence>
<dbReference type="PANTHER" id="PTHR40079:SF4">
    <property type="entry name" value="GH26 DOMAIN-CONTAINING PROTEIN-RELATED"/>
    <property type="match status" value="1"/>
</dbReference>
<dbReference type="CDD" id="cd00146">
    <property type="entry name" value="PKD"/>
    <property type="match status" value="2"/>
</dbReference>
<comment type="cofactor">
    <cofactor evidence="1">
        <name>Ca(2+)</name>
        <dbReference type="ChEBI" id="CHEBI:29108"/>
    </cofactor>
</comment>
<feature type="region of interest" description="Disordered" evidence="6">
    <location>
        <begin position="678"/>
        <end position="708"/>
    </location>
</feature>
<feature type="domain" description="PKD" evidence="8">
    <location>
        <begin position="488"/>
        <end position="576"/>
    </location>
</feature>
<dbReference type="PROSITE" id="PS51764">
    <property type="entry name" value="GH26"/>
    <property type="match status" value="2"/>
</dbReference>
<dbReference type="KEGG" id="scor:J3U87_23405"/>
<feature type="compositionally biased region" description="Polar residues" evidence="6">
    <location>
        <begin position="699"/>
        <end position="708"/>
    </location>
</feature>
<dbReference type="Pfam" id="PF04151">
    <property type="entry name" value="PPC"/>
    <property type="match status" value="2"/>
</dbReference>